<evidence type="ECO:0000256" key="11">
    <source>
        <dbReference type="HAMAP-Rule" id="MF_00392"/>
    </source>
</evidence>
<dbReference type="OrthoDB" id="9801642at2"/>
<sequence>MTNQMITCVAGEPSGDLLGAELVSGLKGNPFTSNYQLNGIGGSHMASVGFESNWDMSTLSVRGYVEALKQLPAILSIRKQLIKSIYQNPPSVYVGIDAPDFNLFVEKKCKTINIPTVHYISPSIWAWRSNRLDNIKKAVDHMLCIFPFEPGIYHQAGMKATYVGHPLANKIPLKPDPKSAKQFLFENQFLKFGEIASDETIIAVLPGSRKSEIEYIGKGFFEAIGHMYQMHQGSIRFLVPVATPQLMEMLVFLKNDLLITYPNVKVELINGNSSKVLEAADSVLIASGTATLEAALWKKPMVISYTVPWLTAQIMKRQGYLPYIGLPNILCQNFVVPELLQDQADPKVMAKATLEWLEHPAQVAQLVDIFEELHHILKKPSDEIAAQVIEETIKQAK</sequence>
<dbReference type="AlphaFoldDB" id="A0A1W1ZD09"/>
<name>A0A1W1ZD09_9BURK</name>
<comment type="similarity">
    <text evidence="2 11">Belongs to the LpxB family.</text>
</comment>
<gene>
    <name evidence="11" type="primary">lpxB</name>
    <name evidence="12" type="ORF">SAMN06296008_10519</name>
</gene>
<evidence type="ECO:0000313" key="13">
    <source>
        <dbReference type="Proteomes" id="UP000192708"/>
    </source>
</evidence>
<dbReference type="PANTHER" id="PTHR30372:SF4">
    <property type="entry name" value="LIPID-A-DISACCHARIDE SYNTHASE, MITOCHONDRIAL-RELATED"/>
    <property type="match status" value="1"/>
</dbReference>
<reference evidence="12 13" key="1">
    <citation type="submission" date="2017-04" db="EMBL/GenBank/DDBJ databases">
        <authorList>
            <person name="Afonso C.L."/>
            <person name="Miller P.J."/>
            <person name="Scott M.A."/>
            <person name="Spackman E."/>
            <person name="Goraichik I."/>
            <person name="Dimitrov K.M."/>
            <person name="Suarez D.L."/>
            <person name="Swayne D.E."/>
        </authorList>
    </citation>
    <scope>NUCLEOTIDE SEQUENCE [LARGE SCALE GENOMIC DNA]</scope>
    <source>
        <strain evidence="12 13">VK13</strain>
    </source>
</reference>
<proteinExistence type="inferred from homology"/>
<dbReference type="STRING" id="1938817.SAMN06296008_10519"/>
<dbReference type="SUPFAM" id="SSF53756">
    <property type="entry name" value="UDP-Glycosyltransferase/glycogen phosphorylase"/>
    <property type="match status" value="1"/>
</dbReference>
<evidence type="ECO:0000256" key="8">
    <source>
        <dbReference type="ARBA" id="ARBA00022679"/>
    </source>
</evidence>
<keyword evidence="7 11" id="KW-0328">Glycosyltransferase</keyword>
<accession>A0A1W1ZD09</accession>
<keyword evidence="8 11" id="KW-0808">Transferase</keyword>
<keyword evidence="5 11" id="KW-0444">Lipid biosynthesis</keyword>
<comment type="pathway">
    <text evidence="11">Bacterial outer membrane biogenesis; LPS lipid A biosynthesis.</text>
</comment>
<dbReference type="Pfam" id="PF02684">
    <property type="entry name" value="LpxB"/>
    <property type="match status" value="1"/>
</dbReference>
<evidence type="ECO:0000256" key="10">
    <source>
        <dbReference type="ARBA" id="ARBA00048975"/>
    </source>
</evidence>
<dbReference type="InterPro" id="IPR003835">
    <property type="entry name" value="Glyco_trans_19"/>
</dbReference>
<dbReference type="GO" id="GO:0005543">
    <property type="term" value="F:phospholipid binding"/>
    <property type="evidence" value="ECO:0007669"/>
    <property type="project" value="TreeGrafter"/>
</dbReference>
<dbReference type="UniPathway" id="UPA00973"/>
<dbReference type="GO" id="GO:0008915">
    <property type="term" value="F:lipid-A-disaccharide synthase activity"/>
    <property type="evidence" value="ECO:0007669"/>
    <property type="project" value="UniProtKB-UniRule"/>
</dbReference>
<dbReference type="EC" id="2.4.1.182" evidence="3 11"/>
<evidence type="ECO:0000313" key="12">
    <source>
        <dbReference type="EMBL" id="SMC46041.1"/>
    </source>
</evidence>
<evidence type="ECO:0000256" key="3">
    <source>
        <dbReference type="ARBA" id="ARBA00012687"/>
    </source>
</evidence>
<keyword evidence="9 11" id="KW-0443">Lipid metabolism</keyword>
<organism evidence="12 13">
    <name type="scientific">Polynucleobacter kasalickyi</name>
    <dbReference type="NCBI Taxonomy" id="1938817"/>
    <lineage>
        <taxon>Bacteria</taxon>
        <taxon>Pseudomonadati</taxon>
        <taxon>Pseudomonadota</taxon>
        <taxon>Betaproteobacteria</taxon>
        <taxon>Burkholderiales</taxon>
        <taxon>Burkholderiaceae</taxon>
        <taxon>Polynucleobacter</taxon>
    </lineage>
</organism>
<dbReference type="PANTHER" id="PTHR30372">
    <property type="entry name" value="LIPID-A-DISACCHARIDE SYNTHASE"/>
    <property type="match status" value="1"/>
</dbReference>
<dbReference type="GO" id="GO:0016020">
    <property type="term" value="C:membrane"/>
    <property type="evidence" value="ECO:0007669"/>
    <property type="project" value="GOC"/>
</dbReference>
<protein>
    <recommendedName>
        <fullName evidence="4 11">Lipid-A-disaccharide synthase</fullName>
        <ecNumber evidence="3 11">2.4.1.182</ecNumber>
    </recommendedName>
</protein>
<dbReference type="EMBL" id="FWXJ01000005">
    <property type="protein sequence ID" value="SMC46041.1"/>
    <property type="molecule type" value="Genomic_DNA"/>
</dbReference>
<evidence type="ECO:0000256" key="6">
    <source>
        <dbReference type="ARBA" id="ARBA00022556"/>
    </source>
</evidence>
<dbReference type="Proteomes" id="UP000192708">
    <property type="component" value="Unassembled WGS sequence"/>
</dbReference>
<keyword evidence="13" id="KW-1185">Reference proteome</keyword>
<dbReference type="GO" id="GO:0009245">
    <property type="term" value="P:lipid A biosynthetic process"/>
    <property type="evidence" value="ECO:0007669"/>
    <property type="project" value="UniProtKB-UniRule"/>
</dbReference>
<comment type="function">
    <text evidence="1 11">Condensation of UDP-2,3-diacylglucosamine and 2,3-diacylglucosamine-1-phosphate to form lipid A disaccharide, a precursor of lipid A, a phosphorylated glycolipid that anchors the lipopolysaccharide to the outer membrane of the cell.</text>
</comment>
<evidence type="ECO:0000256" key="4">
    <source>
        <dbReference type="ARBA" id="ARBA00020902"/>
    </source>
</evidence>
<evidence type="ECO:0000256" key="7">
    <source>
        <dbReference type="ARBA" id="ARBA00022676"/>
    </source>
</evidence>
<evidence type="ECO:0000256" key="2">
    <source>
        <dbReference type="ARBA" id="ARBA00007868"/>
    </source>
</evidence>
<comment type="catalytic activity">
    <reaction evidence="10 11">
        <text>a lipid X + a UDP-2-N,3-O-bis[(3R)-3-hydroxyacyl]-alpha-D-glucosamine = a lipid A disaccharide + UDP + H(+)</text>
        <dbReference type="Rhea" id="RHEA:67828"/>
        <dbReference type="ChEBI" id="CHEBI:15378"/>
        <dbReference type="ChEBI" id="CHEBI:58223"/>
        <dbReference type="ChEBI" id="CHEBI:137748"/>
        <dbReference type="ChEBI" id="CHEBI:176338"/>
        <dbReference type="ChEBI" id="CHEBI:176343"/>
        <dbReference type="EC" id="2.4.1.182"/>
    </reaction>
</comment>
<evidence type="ECO:0000256" key="9">
    <source>
        <dbReference type="ARBA" id="ARBA00023098"/>
    </source>
</evidence>
<dbReference type="NCBIfam" id="TIGR00215">
    <property type="entry name" value="lpxB"/>
    <property type="match status" value="1"/>
</dbReference>
<dbReference type="HAMAP" id="MF_00392">
    <property type="entry name" value="LpxB"/>
    <property type="match status" value="1"/>
</dbReference>
<evidence type="ECO:0000256" key="1">
    <source>
        <dbReference type="ARBA" id="ARBA00002056"/>
    </source>
</evidence>
<keyword evidence="6 11" id="KW-0441">Lipid A biosynthesis</keyword>
<evidence type="ECO:0000256" key="5">
    <source>
        <dbReference type="ARBA" id="ARBA00022516"/>
    </source>
</evidence>
<dbReference type="RefSeq" id="WP_084283182.1">
    <property type="nucleotide sequence ID" value="NZ_FWXJ01000005.1"/>
</dbReference>